<dbReference type="WBParaSite" id="Pan_g9954.t1">
    <property type="protein sequence ID" value="Pan_g9954.t1"/>
    <property type="gene ID" value="Pan_g9954"/>
</dbReference>
<keyword evidence="1" id="KW-0732">Signal</keyword>
<dbReference type="SUPFAM" id="SSF53474">
    <property type="entry name" value="alpha/beta-Hydrolases"/>
    <property type="match status" value="1"/>
</dbReference>
<proteinExistence type="predicted"/>
<dbReference type="Gene3D" id="3.40.50.1820">
    <property type="entry name" value="alpha/beta hydrolase"/>
    <property type="match status" value="1"/>
</dbReference>
<dbReference type="InterPro" id="IPR050309">
    <property type="entry name" value="Type-B_Carboxylest/Lipase"/>
</dbReference>
<feature type="domain" description="Carboxylesterase type B" evidence="2">
    <location>
        <begin position="24"/>
        <end position="511"/>
    </location>
</feature>
<accession>A0A7E4WDC7</accession>
<dbReference type="InterPro" id="IPR029058">
    <property type="entry name" value="AB_hydrolase_fold"/>
</dbReference>
<reference evidence="3" key="1">
    <citation type="journal article" date="2013" name="Genetics">
        <title>The draft genome and transcriptome of Panagrellus redivivus are shaped by the harsh demands of a free-living lifestyle.</title>
        <authorList>
            <person name="Srinivasan J."/>
            <person name="Dillman A.R."/>
            <person name="Macchietto M.G."/>
            <person name="Heikkinen L."/>
            <person name="Lakso M."/>
            <person name="Fracchia K.M."/>
            <person name="Antoshechkin I."/>
            <person name="Mortazavi A."/>
            <person name="Wong G."/>
            <person name="Sternberg P.W."/>
        </authorList>
    </citation>
    <scope>NUCLEOTIDE SEQUENCE [LARGE SCALE GENOMIC DNA]</scope>
    <source>
        <strain evidence="3">MT8872</strain>
    </source>
</reference>
<dbReference type="PANTHER" id="PTHR11559">
    <property type="entry name" value="CARBOXYLESTERASE"/>
    <property type="match status" value="1"/>
</dbReference>
<evidence type="ECO:0000259" key="2">
    <source>
        <dbReference type="Pfam" id="PF00135"/>
    </source>
</evidence>
<keyword evidence="3" id="KW-1185">Reference proteome</keyword>
<protein>
    <submittedName>
        <fullName evidence="4">COesterase domain-containing protein</fullName>
    </submittedName>
</protein>
<evidence type="ECO:0000313" key="4">
    <source>
        <dbReference type="WBParaSite" id="Pan_g9954.t1"/>
    </source>
</evidence>
<feature type="signal peptide" evidence="1">
    <location>
        <begin position="1"/>
        <end position="18"/>
    </location>
</feature>
<dbReference type="InterPro" id="IPR002018">
    <property type="entry name" value="CarbesteraseB"/>
</dbReference>
<dbReference type="Proteomes" id="UP000492821">
    <property type="component" value="Unassembled WGS sequence"/>
</dbReference>
<organism evidence="3 4">
    <name type="scientific">Panagrellus redivivus</name>
    <name type="common">Microworm</name>
    <dbReference type="NCBI Taxonomy" id="6233"/>
    <lineage>
        <taxon>Eukaryota</taxon>
        <taxon>Metazoa</taxon>
        <taxon>Ecdysozoa</taxon>
        <taxon>Nematoda</taxon>
        <taxon>Chromadorea</taxon>
        <taxon>Rhabditida</taxon>
        <taxon>Tylenchina</taxon>
        <taxon>Panagrolaimomorpha</taxon>
        <taxon>Panagrolaimoidea</taxon>
        <taxon>Panagrolaimidae</taxon>
        <taxon>Panagrellus</taxon>
    </lineage>
</organism>
<evidence type="ECO:0000313" key="3">
    <source>
        <dbReference type="Proteomes" id="UP000492821"/>
    </source>
</evidence>
<dbReference type="AlphaFoldDB" id="A0A7E4WDC7"/>
<sequence>MISYFTLCIVCILCTAFASLDGPPRAKTPLGTIVGINYSNITEAFLGVPYARPPIGKLRFDRPKPISKWAGTLYANTTGFTCVQLGRNDTSEDCLYINIFRKRNTTYGANLPVLVWVHGGSFQYGSGNEFKPFVQSFVDKGIVLVTVNYRLGPFGFFNGRNDGLYDVIEALTVVNKIIDSLGGNSDNVTLMGQSSGAASVSYITLNPNANHLFSKVITLSGVSQDAWANTPRYVKKTSQLLAQQLGCKSNNLRCLRKKSTAEVLGVTNNVVPEIVPEDSLFISFNPQKDNKFIQATSFKSAIANSPKRPHLYGFTYQEAGTLAVILENSPATHFPITPEKAETYTANDLKKTIRSLIYNGNKYSLNATKEIQNYYIAVQPDANYTHHFYVQKLAQLLSDLSFNIGSLREAVTRAESDNKEVYVYQYDYFVRDNSTYFIDGPSHADDLIDLVYGRVSNEELKQGYISFLVNFIKTGKPFLSYVEAKPINPAKTEIPYVRIDAPTFTNEPDLWSGRLQFWNNITKTYGVDWPMGQISRED</sequence>
<name>A0A7E4WDC7_PANRE</name>
<evidence type="ECO:0000256" key="1">
    <source>
        <dbReference type="SAM" id="SignalP"/>
    </source>
</evidence>
<feature type="chain" id="PRO_5028975304" evidence="1">
    <location>
        <begin position="19"/>
        <end position="538"/>
    </location>
</feature>
<reference evidence="4" key="2">
    <citation type="submission" date="2020-10" db="UniProtKB">
        <authorList>
            <consortium name="WormBaseParasite"/>
        </authorList>
    </citation>
    <scope>IDENTIFICATION</scope>
</reference>
<dbReference type="Pfam" id="PF00135">
    <property type="entry name" value="COesterase"/>
    <property type="match status" value="1"/>
</dbReference>